<dbReference type="Proteomes" id="UP001461498">
    <property type="component" value="Unassembled WGS sequence"/>
</dbReference>
<feature type="compositionally biased region" description="Acidic residues" evidence="1">
    <location>
        <begin position="309"/>
        <end position="318"/>
    </location>
</feature>
<feature type="compositionally biased region" description="Polar residues" evidence="1">
    <location>
        <begin position="418"/>
        <end position="428"/>
    </location>
</feature>
<feature type="region of interest" description="Disordered" evidence="1">
    <location>
        <begin position="125"/>
        <end position="164"/>
    </location>
</feature>
<feature type="compositionally biased region" description="Low complexity" evidence="1">
    <location>
        <begin position="388"/>
        <end position="402"/>
    </location>
</feature>
<comment type="caution">
    <text evidence="2">The sequence shown here is derived from an EMBL/GenBank/DDBJ whole genome shotgun (WGS) entry which is preliminary data.</text>
</comment>
<dbReference type="AlphaFoldDB" id="A0AAW1DCB0"/>
<feature type="compositionally biased region" description="Polar residues" evidence="1">
    <location>
        <begin position="37"/>
        <end position="70"/>
    </location>
</feature>
<evidence type="ECO:0000313" key="2">
    <source>
        <dbReference type="EMBL" id="KAK9506793.1"/>
    </source>
</evidence>
<accession>A0AAW1DCB0</accession>
<feature type="compositionally biased region" description="Basic and acidic residues" evidence="1">
    <location>
        <begin position="289"/>
        <end position="304"/>
    </location>
</feature>
<proteinExistence type="predicted"/>
<feature type="region of interest" description="Disordered" evidence="1">
    <location>
        <begin position="1"/>
        <end position="70"/>
    </location>
</feature>
<dbReference type="EMBL" id="JAPXFL010000005">
    <property type="protein sequence ID" value="KAK9506793.1"/>
    <property type="molecule type" value="Genomic_DNA"/>
</dbReference>
<evidence type="ECO:0000313" key="3">
    <source>
        <dbReference type="Proteomes" id="UP001461498"/>
    </source>
</evidence>
<name>A0AAW1DCB0_9HEMI</name>
<sequence length="586" mass="63681">MSNKVADMQQTDSRSESDFRQTVRPQSVPAFKLASARSVSETRYSKKSATPRSNTTATTDISSQGQQQRAVKYAFQSTQLPQTQNAYHRLSNSMVASAEASATTPNGAASTNSVGIGPMADKWAKTKANNQKAAQSKQFQSSSASNTSASSPTDSGIGVQKSRKNDNVLEIQQLEHSPNMGQKYRQLQYQHQQQQQQQQKSRPMEMIFTDSRTKRFDLRDLSSQAQPVRPTVLATGAISHDAGQMARSISPSQLQHHHQAAGYAVVNQQPPRAMSSSSGDEGFDEVSNGEEKQSRDKLSSEKVRLGCTPDDDEDTANIEGEDEETMWGRGEAMALDDPNCANLADIDQSPESTTPRLRSVLLTIEDPEFTTLAVMEQSATMLEDEVVPESPDLSCSSPSSVEPLPPPPNLAGTPGSPGTPTHATNSLSSDAKDRDFLIDDEIADQPGLVFDTEDRHLMRHDRRRSRDNLDLISGLADDISMLDTSRTIAKLAGEVSQALASVNGGQGGLQFTRGGNRHSDSVTSLNTLSPCESLASDDLIADFDRSDISAFDDLNEMDDVPLKSEILNQSDQVMKEWTSLLSSHPG</sequence>
<gene>
    <name evidence="2" type="ORF">O3M35_008665</name>
</gene>
<feature type="compositionally biased region" description="Low complexity" evidence="1">
    <location>
        <begin position="126"/>
        <end position="151"/>
    </location>
</feature>
<keyword evidence="3" id="KW-1185">Reference proteome</keyword>
<protein>
    <submittedName>
        <fullName evidence="2">Uncharacterized protein</fullName>
    </submittedName>
</protein>
<organism evidence="2 3">
    <name type="scientific">Rhynocoris fuscipes</name>
    <dbReference type="NCBI Taxonomy" id="488301"/>
    <lineage>
        <taxon>Eukaryota</taxon>
        <taxon>Metazoa</taxon>
        <taxon>Ecdysozoa</taxon>
        <taxon>Arthropoda</taxon>
        <taxon>Hexapoda</taxon>
        <taxon>Insecta</taxon>
        <taxon>Pterygota</taxon>
        <taxon>Neoptera</taxon>
        <taxon>Paraneoptera</taxon>
        <taxon>Hemiptera</taxon>
        <taxon>Heteroptera</taxon>
        <taxon>Panheteroptera</taxon>
        <taxon>Cimicomorpha</taxon>
        <taxon>Reduviidae</taxon>
        <taxon>Harpactorinae</taxon>
        <taxon>Harpactorini</taxon>
        <taxon>Rhynocoris</taxon>
    </lineage>
</organism>
<feature type="region of interest" description="Disordered" evidence="1">
    <location>
        <begin position="384"/>
        <end position="428"/>
    </location>
</feature>
<feature type="compositionally biased region" description="Polar residues" evidence="1">
    <location>
        <begin position="1"/>
        <end position="12"/>
    </location>
</feature>
<feature type="compositionally biased region" description="Polar residues" evidence="1">
    <location>
        <begin position="269"/>
        <end position="279"/>
    </location>
</feature>
<reference evidence="2 3" key="1">
    <citation type="submission" date="2022-12" db="EMBL/GenBank/DDBJ databases">
        <title>Chromosome-level genome assembly of true bugs.</title>
        <authorList>
            <person name="Ma L."/>
            <person name="Li H."/>
        </authorList>
    </citation>
    <scope>NUCLEOTIDE SEQUENCE [LARGE SCALE GENOMIC DNA]</scope>
    <source>
        <strain evidence="2">Lab_2022b</strain>
    </source>
</reference>
<evidence type="ECO:0000256" key="1">
    <source>
        <dbReference type="SAM" id="MobiDB-lite"/>
    </source>
</evidence>
<feature type="region of interest" description="Disordered" evidence="1">
    <location>
        <begin position="269"/>
        <end position="318"/>
    </location>
</feature>